<dbReference type="PANTHER" id="PTHR30399:SF1">
    <property type="entry name" value="UTP PYROPHOSPHATASE"/>
    <property type="match status" value="1"/>
</dbReference>
<reference evidence="2" key="1">
    <citation type="journal article" date="2021" name="PeerJ">
        <title>Extensive microbial diversity within the chicken gut microbiome revealed by metagenomics and culture.</title>
        <authorList>
            <person name="Gilroy R."/>
            <person name="Ravi A."/>
            <person name="Getino M."/>
            <person name="Pursley I."/>
            <person name="Horton D.L."/>
            <person name="Alikhan N.F."/>
            <person name="Baker D."/>
            <person name="Gharbi K."/>
            <person name="Hall N."/>
            <person name="Watson M."/>
            <person name="Adriaenssens E.M."/>
            <person name="Foster-Nyarko E."/>
            <person name="Jarju S."/>
            <person name="Secka A."/>
            <person name="Antonio M."/>
            <person name="Oren A."/>
            <person name="Chaudhuri R.R."/>
            <person name="La Ragione R."/>
            <person name="Hildebrand F."/>
            <person name="Pallen M.J."/>
        </authorList>
    </citation>
    <scope>NUCLEOTIDE SEQUENCE</scope>
    <source>
        <strain evidence="2">ChiGjej3B3-7470</strain>
    </source>
</reference>
<dbReference type="PANTHER" id="PTHR30399">
    <property type="entry name" value="UNCHARACTERIZED PROTEIN YGJP"/>
    <property type="match status" value="1"/>
</dbReference>
<dbReference type="Proteomes" id="UP000712713">
    <property type="component" value="Unassembled WGS sequence"/>
</dbReference>
<proteinExistence type="predicted"/>
<dbReference type="AlphaFoldDB" id="A0A921JRB7"/>
<reference evidence="2" key="2">
    <citation type="submission" date="2021-09" db="EMBL/GenBank/DDBJ databases">
        <authorList>
            <person name="Gilroy R."/>
        </authorList>
    </citation>
    <scope>NUCLEOTIDE SEQUENCE</scope>
    <source>
        <strain evidence="2">ChiGjej3B3-7470</strain>
    </source>
</reference>
<dbReference type="InterPro" id="IPR053136">
    <property type="entry name" value="UTP_pyrophosphatase-like"/>
</dbReference>
<dbReference type="CDD" id="cd07344">
    <property type="entry name" value="M48_yhfN_like"/>
    <property type="match status" value="1"/>
</dbReference>
<accession>A0A921JRB7</accession>
<protein>
    <submittedName>
        <fullName evidence="2">M48 family metallopeptidase</fullName>
    </submittedName>
</protein>
<dbReference type="Gene3D" id="3.30.2010.10">
    <property type="entry name" value="Metalloproteases ('zincins'), catalytic domain"/>
    <property type="match status" value="1"/>
</dbReference>
<evidence type="ECO:0000259" key="1">
    <source>
        <dbReference type="Pfam" id="PF01863"/>
    </source>
</evidence>
<evidence type="ECO:0000313" key="3">
    <source>
        <dbReference type="Proteomes" id="UP000712713"/>
    </source>
</evidence>
<name>A0A921JRB7_9ACTN</name>
<dbReference type="InterPro" id="IPR002725">
    <property type="entry name" value="YgjP-like_metallopeptidase"/>
</dbReference>
<organism evidence="2 3">
    <name type="scientific">Tessaracoccus flavescens</name>
    <dbReference type="NCBI Taxonomy" id="399497"/>
    <lineage>
        <taxon>Bacteria</taxon>
        <taxon>Bacillati</taxon>
        <taxon>Actinomycetota</taxon>
        <taxon>Actinomycetes</taxon>
        <taxon>Propionibacteriales</taxon>
        <taxon>Propionibacteriaceae</taxon>
        <taxon>Tessaracoccus</taxon>
    </lineage>
</organism>
<gene>
    <name evidence="2" type="ORF">K8V15_05075</name>
</gene>
<feature type="domain" description="YgjP-like metallopeptidase" evidence="1">
    <location>
        <begin position="26"/>
        <end position="228"/>
    </location>
</feature>
<dbReference type="Pfam" id="PF01863">
    <property type="entry name" value="YgjP-like"/>
    <property type="match status" value="1"/>
</dbReference>
<dbReference type="EMBL" id="DYZF01000125">
    <property type="protein sequence ID" value="HJE51338.1"/>
    <property type="molecule type" value="Genomic_DNA"/>
</dbReference>
<sequence length="230" mass="26029">MNRRSSRSEPLHVQGIDAELTKKDIKNLRLRVTPDGRVAVSAPWHVPHEAIEAFVAGHRQWILTTQAKVRLAAPVKEPIVDGGRARLWGTWHELRVADGPRASATVHDGVISIVAPDEAGRARALDNLYRRELTHRLEPLHQQWAARIGRSASTFKLRRMTSRWGTCKTSTAVITLNLALAEHPIAALEYVLVHELTHLHERGHGPRFHHLMDTYLPDWRARRASLRGHP</sequence>
<comment type="caution">
    <text evidence="2">The sequence shown here is derived from an EMBL/GenBank/DDBJ whole genome shotgun (WGS) entry which is preliminary data.</text>
</comment>
<evidence type="ECO:0000313" key="2">
    <source>
        <dbReference type="EMBL" id="HJE51338.1"/>
    </source>
</evidence>